<proteinExistence type="predicted"/>
<reference evidence="1" key="1">
    <citation type="submission" date="2019-03" db="EMBL/GenBank/DDBJ databases">
        <authorList>
            <person name="Mank J."/>
            <person name="Almeida P."/>
        </authorList>
    </citation>
    <scope>NUCLEOTIDE SEQUENCE</scope>
    <source>
        <strain evidence="1">78183</strain>
    </source>
</reference>
<accession>A0A6N2NBN4</accession>
<protein>
    <submittedName>
        <fullName evidence="1">Uncharacterized protein</fullName>
    </submittedName>
</protein>
<evidence type="ECO:0000313" key="1">
    <source>
        <dbReference type="EMBL" id="VFU64174.1"/>
    </source>
</evidence>
<dbReference type="EMBL" id="CAADRP010002251">
    <property type="protein sequence ID" value="VFU64174.1"/>
    <property type="molecule type" value="Genomic_DNA"/>
</dbReference>
<name>A0A6N2NBN4_SALVM</name>
<dbReference type="AlphaFoldDB" id="A0A6N2NBN4"/>
<gene>
    <name evidence="1" type="ORF">SVIM_LOCUS491624</name>
</gene>
<organism evidence="1">
    <name type="scientific">Salix viminalis</name>
    <name type="common">Common osier</name>
    <name type="synonym">Basket willow</name>
    <dbReference type="NCBI Taxonomy" id="40686"/>
    <lineage>
        <taxon>Eukaryota</taxon>
        <taxon>Viridiplantae</taxon>
        <taxon>Streptophyta</taxon>
        <taxon>Embryophyta</taxon>
        <taxon>Tracheophyta</taxon>
        <taxon>Spermatophyta</taxon>
        <taxon>Magnoliopsida</taxon>
        <taxon>eudicotyledons</taxon>
        <taxon>Gunneridae</taxon>
        <taxon>Pentapetalae</taxon>
        <taxon>rosids</taxon>
        <taxon>fabids</taxon>
        <taxon>Malpighiales</taxon>
        <taxon>Salicaceae</taxon>
        <taxon>Saliceae</taxon>
        <taxon>Salix</taxon>
    </lineage>
</organism>
<sequence length="139" mass="15279">MTLVPFGKAGQIFSRQSKHLACHPISPLLASSSPFQSQTGIHRPCSDMDEAPRPCPSGLFFHIIGAHENSARQRQLGTGSCSCDTMLSSTSGCHNILQAHAFGNHRLRNSVVHLVCSTMIQILPLQDIEKIYSKVRELR</sequence>